<dbReference type="OrthoDB" id="198735at2759"/>
<dbReference type="AlphaFoldDB" id="A0A9W6FA10"/>
<comment type="similarity">
    <text evidence="1 2">Belongs to the pirin family.</text>
</comment>
<evidence type="ECO:0000313" key="6">
    <source>
        <dbReference type="Proteomes" id="UP001165080"/>
    </source>
</evidence>
<protein>
    <submittedName>
        <fullName evidence="5">Uncharacterized protein</fullName>
    </submittedName>
</protein>
<dbReference type="InterPro" id="IPR011051">
    <property type="entry name" value="RmlC_Cupin_sf"/>
</dbReference>
<dbReference type="InterPro" id="IPR041602">
    <property type="entry name" value="Quercetinase_C"/>
</dbReference>
<dbReference type="InterPro" id="IPR003829">
    <property type="entry name" value="Pirin_N_dom"/>
</dbReference>
<comment type="caution">
    <text evidence="5">The sequence shown here is derived from an EMBL/GenBank/DDBJ whole genome shotgun (WGS) entry which is preliminary data.</text>
</comment>
<dbReference type="Proteomes" id="UP001165080">
    <property type="component" value="Unassembled WGS sequence"/>
</dbReference>
<dbReference type="EMBL" id="BRXU01000043">
    <property type="protein sequence ID" value="GLC61186.1"/>
    <property type="molecule type" value="Genomic_DNA"/>
</dbReference>
<name>A0A9W6FA10_9CHLO</name>
<evidence type="ECO:0000256" key="2">
    <source>
        <dbReference type="RuleBase" id="RU003457"/>
    </source>
</evidence>
<evidence type="ECO:0000313" key="5">
    <source>
        <dbReference type="EMBL" id="GLC61186.1"/>
    </source>
</evidence>
<sequence length="307" mass="32943">MQAFVRKFMGGTASRTSTVPSRAHVHTAEAVVAAATTPAAAAAAASSDLTSMATVTRVPHSSLHVSKPTWWLESRFHFSFADYWDPARENFGVLRVLNDDLVKAGAGFGAHPHRDAEIFSYVVSGQLSHADSMGNKEALPRGCVQYMSAGTGVMHSELNEGGETCRFLQLWITPDRRGHKPQYGSSSYDKSDRHNRLLQILGGTGSPPEWPNTHNPHSIRLHQDANVFVSESEPGVRFDLSLGPTRQAYLICIEGDLRANDVQLDTRDGARLVGAAGGVAGGAAALSLTAGPTGAHFLIVEMARSTR</sequence>
<dbReference type="InterPro" id="IPR014710">
    <property type="entry name" value="RmlC-like_jellyroll"/>
</dbReference>
<dbReference type="PANTHER" id="PTHR43212:SF3">
    <property type="entry name" value="QUERCETIN 2,3-DIOXYGENASE"/>
    <property type="match status" value="1"/>
</dbReference>
<gene>
    <name evidence="5" type="primary">PLEST009313</name>
    <name evidence="5" type="ORF">PLESTB_001728900</name>
</gene>
<organism evidence="5 6">
    <name type="scientific">Pleodorina starrii</name>
    <dbReference type="NCBI Taxonomy" id="330485"/>
    <lineage>
        <taxon>Eukaryota</taxon>
        <taxon>Viridiplantae</taxon>
        <taxon>Chlorophyta</taxon>
        <taxon>core chlorophytes</taxon>
        <taxon>Chlorophyceae</taxon>
        <taxon>CS clade</taxon>
        <taxon>Chlamydomonadales</taxon>
        <taxon>Volvocaceae</taxon>
        <taxon>Pleodorina</taxon>
    </lineage>
</organism>
<dbReference type="InterPro" id="IPR012093">
    <property type="entry name" value="Pirin"/>
</dbReference>
<dbReference type="PANTHER" id="PTHR43212">
    <property type="entry name" value="QUERCETIN 2,3-DIOXYGENASE"/>
    <property type="match status" value="1"/>
</dbReference>
<dbReference type="CDD" id="cd02910">
    <property type="entry name" value="cupin_Yhhw_N"/>
    <property type="match status" value="1"/>
</dbReference>
<evidence type="ECO:0000259" key="4">
    <source>
        <dbReference type="Pfam" id="PF17954"/>
    </source>
</evidence>
<proteinExistence type="inferred from homology"/>
<dbReference type="SUPFAM" id="SSF51182">
    <property type="entry name" value="RmlC-like cupins"/>
    <property type="match status" value="1"/>
</dbReference>
<evidence type="ECO:0000259" key="3">
    <source>
        <dbReference type="Pfam" id="PF02678"/>
    </source>
</evidence>
<feature type="domain" description="Quercetin 2,3-dioxygenase C-terminal cupin" evidence="4">
    <location>
        <begin position="217"/>
        <end position="275"/>
    </location>
</feature>
<evidence type="ECO:0000256" key="1">
    <source>
        <dbReference type="ARBA" id="ARBA00008416"/>
    </source>
</evidence>
<dbReference type="Pfam" id="PF17954">
    <property type="entry name" value="Pirin_C_2"/>
    <property type="match status" value="1"/>
</dbReference>
<feature type="domain" description="Pirin N-terminal" evidence="3">
    <location>
        <begin position="69"/>
        <end position="172"/>
    </location>
</feature>
<reference evidence="5 6" key="1">
    <citation type="journal article" date="2023" name="Commun. Biol.">
        <title>Reorganization of the ancestral sex-determining regions during the evolution of trioecy in Pleodorina starrii.</title>
        <authorList>
            <person name="Takahashi K."/>
            <person name="Suzuki S."/>
            <person name="Kawai-Toyooka H."/>
            <person name="Yamamoto K."/>
            <person name="Hamaji T."/>
            <person name="Ootsuki R."/>
            <person name="Yamaguchi H."/>
            <person name="Kawachi M."/>
            <person name="Higashiyama T."/>
            <person name="Nozaki H."/>
        </authorList>
    </citation>
    <scope>NUCLEOTIDE SEQUENCE [LARGE SCALE GENOMIC DNA]</scope>
    <source>
        <strain evidence="5 6">NIES-4479</strain>
    </source>
</reference>
<accession>A0A9W6FA10</accession>
<dbReference type="Pfam" id="PF02678">
    <property type="entry name" value="Pirin"/>
    <property type="match status" value="1"/>
</dbReference>
<dbReference type="Gene3D" id="2.60.120.10">
    <property type="entry name" value="Jelly Rolls"/>
    <property type="match status" value="2"/>
</dbReference>
<keyword evidence="6" id="KW-1185">Reference proteome</keyword>